<dbReference type="SUPFAM" id="SSF52540">
    <property type="entry name" value="P-loop containing nucleoside triphosphate hydrolases"/>
    <property type="match status" value="1"/>
</dbReference>
<comment type="subcellular location">
    <subcellularLocation>
        <location evidence="1">Cell membrane</location>
        <topology evidence="1">Multi-pass membrane protein</topology>
    </subcellularLocation>
</comment>
<evidence type="ECO:0000256" key="1">
    <source>
        <dbReference type="ARBA" id="ARBA00004651"/>
    </source>
</evidence>
<feature type="domain" description="Polysaccharide chain length determinant N-terminal" evidence="10">
    <location>
        <begin position="41"/>
        <end position="104"/>
    </location>
</feature>
<dbReference type="InterPro" id="IPR033756">
    <property type="entry name" value="YlxH/NBP35"/>
</dbReference>
<gene>
    <name evidence="11" type="ORF">OJF2_78470</name>
</gene>
<dbReference type="Pfam" id="PF10609">
    <property type="entry name" value="ParA"/>
    <property type="match status" value="1"/>
</dbReference>
<evidence type="ECO:0000256" key="9">
    <source>
        <dbReference type="SAM" id="Phobius"/>
    </source>
</evidence>
<geneLocation type="plasmid" evidence="12">
    <name>pojf2_1</name>
</geneLocation>
<keyword evidence="5" id="KW-0067">ATP-binding</keyword>
<name>A0A5B9WF77_9BACT</name>
<feature type="compositionally biased region" description="Polar residues" evidence="8">
    <location>
        <begin position="309"/>
        <end position="321"/>
    </location>
</feature>
<dbReference type="KEGG" id="agv:OJF2_78470"/>
<evidence type="ECO:0000256" key="2">
    <source>
        <dbReference type="ARBA" id="ARBA00022475"/>
    </source>
</evidence>
<sequence>MNTPDRSDANLPARLTSSPRYPAQVSAMRREMDVAGAPSVTIDTRQLFRGLARNWWRILLVWLVVSAPLVYVIYTLVEPTYQASSLVLVESNQNDPFSAFSNPALSGQAPTYLKTQLVSVTSDPVLAGAFVVEPRIAKFSMFKNSNDPAAELRKRLEVQILPDTNFIKISLESTNPQEAADTVNAVALAYKLATQPDDTQLVPPAITGLRKDTAQAEVAALEEYRKKEIDSKIKMKKDALLKLAKNGGVQFKKDANAKGEPVDTPQATSDDLLEQFRSTNELLMQTDFQLIEAEAKLTARQAQAAGDVASQSQAPDSNVPNEQIREEFTRDPEVIELVDRIKQVKNELDHLESISRKKSDPSRKAAQTQLSKLEKQYYDLWETKKGQIRERLLVTTSGVASNGERGESIPELMQQIAVLKTKKDKLTELYKKFEVTQKDSHADTVQAAFLNTELANLTTAGQQIERRLLQLKFTQDKSAVTIPRIDRAKAPRDSFNNKRLKFMAIVPVVVLGALLGLFLLLEIRAERVVNPDSLSSRVQSEVYALPPIPRQRAIGASGPDDQIDRFIQRLDHLRFAVCGEPHDAEMGRCVLVTSAIGGEGKTTLAAQLAARCGNAGISTLLIDADLRRASLCPLLEVPEGPGLSDALQGDVKVDELIIPVQGGTFHLLAAGTPVPDASRIVQGRSFPMLIAQLRQTYEMIIIDSPPVLPVPDALALGRWTDGALLATRFEVSRSPQVERARRQLDNAGIPVLGTVINGLRSSDSYYGRYTYSRQRATQTPSADAV</sequence>
<reference evidence="11 12" key="1">
    <citation type="submission" date="2019-08" db="EMBL/GenBank/DDBJ databases">
        <title>Deep-cultivation of Planctomycetes and their phenomic and genomic characterization uncovers novel biology.</title>
        <authorList>
            <person name="Wiegand S."/>
            <person name="Jogler M."/>
            <person name="Boedeker C."/>
            <person name="Pinto D."/>
            <person name="Vollmers J."/>
            <person name="Rivas-Marin E."/>
            <person name="Kohn T."/>
            <person name="Peeters S.H."/>
            <person name="Heuer A."/>
            <person name="Rast P."/>
            <person name="Oberbeckmann S."/>
            <person name="Bunk B."/>
            <person name="Jeske O."/>
            <person name="Meyerdierks A."/>
            <person name="Storesund J.E."/>
            <person name="Kallscheuer N."/>
            <person name="Luecker S."/>
            <person name="Lage O.M."/>
            <person name="Pohl T."/>
            <person name="Merkel B.J."/>
            <person name="Hornburger P."/>
            <person name="Mueller R.-W."/>
            <person name="Bruemmer F."/>
            <person name="Labrenz M."/>
            <person name="Spormann A.M."/>
            <person name="Op den Camp H."/>
            <person name="Overmann J."/>
            <person name="Amann R."/>
            <person name="Jetten M.S.M."/>
            <person name="Mascher T."/>
            <person name="Medema M.H."/>
            <person name="Devos D.P."/>
            <person name="Kaster A.-K."/>
            <person name="Ovreas L."/>
            <person name="Rohde M."/>
            <person name="Galperin M.Y."/>
            <person name="Jogler C."/>
        </authorList>
    </citation>
    <scope>NUCLEOTIDE SEQUENCE [LARGE SCALE GENOMIC DNA]</scope>
    <source>
        <strain evidence="11 12">OJF2</strain>
        <plasmid evidence="12">pojf2_1</plasmid>
    </source>
</reference>
<dbReference type="GO" id="GO:0005886">
    <property type="term" value="C:plasma membrane"/>
    <property type="evidence" value="ECO:0007669"/>
    <property type="project" value="UniProtKB-SubCell"/>
</dbReference>
<keyword evidence="4" id="KW-0547">Nucleotide-binding</keyword>
<dbReference type="EMBL" id="CP042998">
    <property type="protein sequence ID" value="QEH39232.1"/>
    <property type="molecule type" value="Genomic_DNA"/>
</dbReference>
<dbReference type="InterPro" id="IPR050445">
    <property type="entry name" value="Bact_polysacc_biosynth/exp"/>
</dbReference>
<keyword evidence="11" id="KW-0418">Kinase</keyword>
<organism evidence="11 12">
    <name type="scientific">Aquisphaera giovannonii</name>
    <dbReference type="NCBI Taxonomy" id="406548"/>
    <lineage>
        <taxon>Bacteria</taxon>
        <taxon>Pseudomonadati</taxon>
        <taxon>Planctomycetota</taxon>
        <taxon>Planctomycetia</taxon>
        <taxon>Isosphaerales</taxon>
        <taxon>Isosphaeraceae</taxon>
        <taxon>Aquisphaera</taxon>
    </lineage>
</organism>
<evidence type="ECO:0000259" key="10">
    <source>
        <dbReference type="Pfam" id="PF02706"/>
    </source>
</evidence>
<keyword evidence="11" id="KW-0614">Plasmid</keyword>
<proteinExistence type="predicted"/>
<dbReference type="Proteomes" id="UP000324233">
    <property type="component" value="Plasmid pOJF2_1"/>
</dbReference>
<evidence type="ECO:0000256" key="6">
    <source>
        <dbReference type="ARBA" id="ARBA00022989"/>
    </source>
</evidence>
<keyword evidence="3 9" id="KW-0812">Transmembrane</keyword>
<accession>A0A5B9WF77</accession>
<dbReference type="EC" id="2.7.10.-" evidence="11"/>
<dbReference type="PANTHER" id="PTHR32309:SF31">
    <property type="entry name" value="CAPSULAR EXOPOLYSACCHARIDE FAMILY"/>
    <property type="match status" value="1"/>
</dbReference>
<dbReference type="Pfam" id="PF02706">
    <property type="entry name" value="Wzz"/>
    <property type="match status" value="1"/>
</dbReference>
<dbReference type="AlphaFoldDB" id="A0A5B9WF77"/>
<evidence type="ECO:0000256" key="4">
    <source>
        <dbReference type="ARBA" id="ARBA00022741"/>
    </source>
</evidence>
<evidence type="ECO:0000256" key="5">
    <source>
        <dbReference type="ARBA" id="ARBA00022840"/>
    </source>
</evidence>
<evidence type="ECO:0000256" key="7">
    <source>
        <dbReference type="ARBA" id="ARBA00023136"/>
    </source>
</evidence>
<keyword evidence="2" id="KW-1003">Cell membrane</keyword>
<feature type="transmembrane region" description="Helical" evidence="9">
    <location>
        <begin position="55"/>
        <end position="77"/>
    </location>
</feature>
<dbReference type="GO" id="GO:0016301">
    <property type="term" value="F:kinase activity"/>
    <property type="evidence" value="ECO:0007669"/>
    <property type="project" value="UniProtKB-KW"/>
</dbReference>
<dbReference type="CDD" id="cd05387">
    <property type="entry name" value="BY-kinase"/>
    <property type="match status" value="1"/>
</dbReference>
<dbReference type="NCBIfam" id="TIGR01007">
    <property type="entry name" value="eps_fam"/>
    <property type="match status" value="1"/>
</dbReference>
<evidence type="ECO:0000256" key="3">
    <source>
        <dbReference type="ARBA" id="ARBA00022692"/>
    </source>
</evidence>
<dbReference type="PANTHER" id="PTHR32309">
    <property type="entry name" value="TYROSINE-PROTEIN KINASE"/>
    <property type="match status" value="1"/>
</dbReference>
<keyword evidence="12" id="KW-1185">Reference proteome</keyword>
<dbReference type="InterPro" id="IPR003856">
    <property type="entry name" value="LPS_length_determ_N"/>
</dbReference>
<dbReference type="GO" id="GO:0005524">
    <property type="term" value="F:ATP binding"/>
    <property type="evidence" value="ECO:0007669"/>
    <property type="project" value="UniProtKB-KW"/>
</dbReference>
<feature type="transmembrane region" description="Helical" evidence="9">
    <location>
        <begin position="502"/>
        <end position="521"/>
    </location>
</feature>
<protein>
    <submittedName>
        <fullName evidence="11">Tyrosine-protein kinase in cps region</fullName>
        <ecNumber evidence="11">2.7.10.-</ecNumber>
    </submittedName>
</protein>
<dbReference type="InterPro" id="IPR027417">
    <property type="entry name" value="P-loop_NTPase"/>
</dbReference>
<dbReference type="InterPro" id="IPR005702">
    <property type="entry name" value="Wzc-like_C"/>
</dbReference>
<keyword evidence="7 9" id="KW-0472">Membrane</keyword>
<evidence type="ECO:0000313" key="11">
    <source>
        <dbReference type="EMBL" id="QEH39232.1"/>
    </source>
</evidence>
<evidence type="ECO:0000313" key="12">
    <source>
        <dbReference type="Proteomes" id="UP000324233"/>
    </source>
</evidence>
<keyword evidence="11" id="KW-0808">Transferase</keyword>
<keyword evidence="6 9" id="KW-1133">Transmembrane helix</keyword>
<evidence type="ECO:0000256" key="8">
    <source>
        <dbReference type="SAM" id="MobiDB-lite"/>
    </source>
</evidence>
<feature type="region of interest" description="Disordered" evidence="8">
    <location>
        <begin position="302"/>
        <end position="328"/>
    </location>
</feature>
<dbReference type="Gene3D" id="3.40.50.300">
    <property type="entry name" value="P-loop containing nucleotide triphosphate hydrolases"/>
    <property type="match status" value="1"/>
</dbReference>